<comment type="cofactor">
    <cofactor evidence="1 7 9">
        <name>FMN</name>
        <dbReference type="ChEBI" id="CHEBI:58210"/>
    </cofactor>
</comment>
<protein>
    <recommendedName>
        <fullName evidence="7">tRNA-dihydrouridine synthase</fullName>
        <ecNumber evidence="7">1.3.1.-</ecNumber>
    </recommendedName>
</protein>
<comment type="similarity">
    <text evidence="7">Belongs to the dus family.</text>
</comment>
<evidence type="ECO:0000256" key="8">
    <source>
        <dbReference type="PIRSR" id="PIRSR006621-1"/>
    </source>
</evidence>
<evidence type="ECO:0000256" key="2">
    <source>
        <dbReference type="ARBA" id="ARBA00022630"/>
    </source>
</evidence>
<dbReference type="InterPro" id="IPR013785">
    <property type="entry name" value="Aldolase_TIM"/>
</dbReference>
<proteinExistence type="inferred from homology"/>
<keyword evidence="6 7" id="KW-0560">Oxidoreductase</keyword>
<dbReference type="InterPro" id="IPR018517">
    <property type="entry name" value="tRNA_hU_synthase_CS"/>
</dbReference>
<keyword evidence="5" id="KW-0521">NADP</keyword>
<gene>
    <name evidence="11" type="primary">dus</name>
    <name evidence="11" type="ORF">CNLFYP112_01606</name>
</gene>
<evidence type="ECO:0000259" key="10">
    <source>
        <dbReference type="Pfam" id="PF01207"/>
    </source>
</evidence>
<evidence type="ECO:0000256" key="1">
    <source>
        <dbReference type="ARBA" id="ARBA00001917"/>
    </source>
</evidence>
<dbReference type="EMBL" id="CACRTG010000011">
    <property type="protein sequence ID" value="VYS99935.1"/>
    <property type="molecule type" value="Genomic_DNA"/>
</dbReference>
<evidence type="ECO:0000313" key="11">
    <source>
        <dbReference type="EMBL" id="VYS99935.1"/>
    </source>
</evidence>
<comment type="function">
    <text evidence="7">Catalyzes the synthesis of 5,6-dihydrouridine (D), a modified base found in the D-loop of most tRNAs, via the reduction of the C5-C6 double bond in target uridines.</text>
</comment>
<name>A0A6N2T891_9FIRM</name>
<dbReference type="AlphaFoldDB" id="A0A6N2T891"/>
<feature type="binding site" evidence="9">
    <location>
        <position position="133"/>
    </location>
    <ligand>
        <name>FMN</name>
        <dbReference type="ChEBI" id="CHEBI:58210"/>
    </ligand>
</feature>
<feature type="domain" description="DUS-like FMN-binding" evidence="10">
    <location>
        <begin position="5"/>
        <end position="258"/>
    </location>
</feature>
<evidence type="ECO:0000256" key="3">
    <source>
        <dbReference type="ARBA" id="ARBA00022643"/>
    </source>
</evidence>
<keyword evidence="9" id="KW-0547">Nucleotide-binding</keyword>
<keyword evidence="2 7" id="KW-0285">Flavoprotein</keyword>
<dbReference type="GO" id="GO:0017150">
    <property type="term" value="F:tRNA dihydrouridine synthase activity"/>
    <property type="evidence" value="ECO:0007669"/>
    <property type="project" value="InterPro"/>
</dbReference>
<keyword evidence="3 7" id="KW-0288">FMN</keyword>
<dbReference type="Gene3D" id="3.20.20.70">
    <property type="entry name" value="Aldolase class I"/>
    <property type="match status" value="1"/>
</dbReference>
<feature type="binding site" evidence="9">
    <location>
        <begin position="218"/>
        <end position="219"/>
    </location>
    <ligand>
        <name>FMN</name>
        <dbReference type="ChEBI" id="CHEBI:58210"/>
    </ligand>
</feature>
<dbReference type="PIRSF" id="PIRSF006621">
    <property type="entry name" value="Dus"/>
    <property type="match status" value="1"/>
</dbReference>
<feature type="active site" description="Proton donor" evidence="8">
    <location>
        <position position="94"/>
    </location>
</feature>
<feature type="binding site" evidence="9">
    <location>
        <position position="64"/>
    </location>
    <ligand>
        <name>FMN</name>
        <dbReference type="ChEBI" id="CHEBI:58210"/>
    </ligand>
</feature>
<dbReference type="PROSITE" id="PS01136">
    <property type="entry name" value="UPF0034"/>
    <property type="match status" value="1"/>
</dbReference>
<dbReference type="SUPFAM" id="SSF51395">
    <property type="entry name" value="FMN-linked oxidoreductases"/>
    <property type="match status" value="1"/>
</dbReference>
<dbReference type="GO" id="GO:0050660">
    <property type="term" value="F:flavin adenine dinucleotide binding"/>
    <property type="evidence" value="ECO:0007669"/>
    <property type="project" value="InterPro"/>
</dbReference>
<reference evidence="11" key="1">
    <citation type="submission" date="2019-11" db="EMBL/GenBank/DDBJ databases">
        <authorList>
            <person name="Feng L."/>
        </authorList>
    </citation>
    <scope>NUCLEOTIDE SEQUENCE</scope>
    <source>
        <strain evidence="11">CnexileLFYP112</strain>
    </source>
</reference>
<keyword evidence="4 7" id="KW-0819">tRNA processing</keyword>
<evidence type="ECO:0000256" key="5">
    <source>
        <dbReference type="ARBA" id="ARBA00022857"/>
    </source>
</evidence>
<dbReference type="EC" id="1.3.1.-" evidence="7"/>
<feature type="binding site" evidence="9">
    <location>
        <position position="162"/>
    </location>
    <ligand>
        <name>FMN</name>
        <dbReference type="ChEBI" id="CHEBI:58210"/>
    </ligand>
</feature>
<evidence type="ECO:0000256" key="9">
    <source>
        <dbReference type="PIRSR" id="PIRSR006621-2"/>
    </source>
</evidence>
<dbReference type="InterPro" id="IPR001269">
    <property type="entry name" value="DUS_fam"/>
</dbReference>
<evidence type="ECO:0000256" key="7">
    <source>
        <dbReference type="PIRNR" id="PIRNR006621"/>
    </source>
</evidence>
<organism evidence="11">
    <name type="scientific">[Clostridium] nexile</name>
    <dbReference type="NCBI Taxonomy" id="29361"/>
    <lineage>
        <taxon>Bacteria</taxon>
        <taxon>Bacillati</taxon>
        <taxon>Bacillota</taxon>
        <taxon>Clostridia</taxon>
        <taxon>Lachnospirales</taxon>
        <taxon>Lachnospiraceae</taxon>
        <taxon>Tyzzerella</taxon>
    </lineage>
</organism>
<dbReference type="InterPro" id="IPR035587">
    <property type="entry name" value="DUS-like_FMN-bd"/>
</dbReference>
<dbReference type="Pfam" id="PF01207">
    <property type="entry name" value="Dus"/>
    <property type="match status" value="1"/>
</dbReference>
<dbReference type="GO" id="GO:0003723">
    <property type="term" value="F:RNA binding"/>
    <property type="evidence" value="ECO:0007669"/>
    <property type="project" value="TreeGrafter"/>
</dbReference>
<evidence type="ECO:0000256" key="4">
    <source>
        <dbReference type="ARBA" id="ARBA00022694"/>
    </source>
</evidence>
<dbReference type="CDD" id="cd02801">
    <property type="entry name" value="DUS_like_FMN"/>
    <property type="match status" value="1"/>
</dbReference>
<evidence type="ECO:0000256" key="6">
    <source>
        <dbReference type="ARBA" id="ARBA00023002"/>
    </source>
</evidence>
<dbReference type="PANTHER" id="PTHR45846">
    <property type="entry name" value="TRNA-DIHYDROURIDINE(47) SYNTHASE [NAD(P)(+)]-LIKE"/>
    <property type="match status" value="1"/>
</dbReference>
<dbReference type="PANTHER" id="PTHR45846:SF1">
    <property type="entry name" value="TRNA-DIHYDROURIDINE(47) SYNTHASE [NAD(P)(+)]-LIKE"/>
    <property type="match status" value="1"/>
</dbReference>
<sequence>MKFYLAPLEGLTTYVYRNVYHHFFHPMDKYFTPFIVPHPNRGFKPKELKEILPQHNQGLCVVPQILTNNAEDFIRTAQEFREYGYEEINLNLGCPSGTVTAKKKGSGFLGYPDELERFLYEIFERTESKISIKTRIGVEHPEEFERLLNIYNKFEMEELIIHPRVRADFYKNKPNMEVFGQAVKESKNRLCYNGDLFIKSHFEAFEKEYPQVERVMLGRGVMVNPGLLNLICEGKSLDKEVLRAFHDEFYRKNQEVLSGDRAVLFKMKELWFFMIHLFEGAEKAAKKIKKAEKRHVYEECIERLFSDYPLNQKLVK</sequence>
<accession>A0A6N2T891</accession>